<reference evidence="1" key="1">
    <citation type="submission" date="2022-12" db="EMBL/GenBank/DDBJ databases">
        <title>Bacterial isolates from different developmental stages of Nematostella vectensis.</title>
        <authorList>
            <person name="Fraune S."/>
        </authorList>
    </citation>
    <scope>NUCLEOTIDE SEQUENCE</scope>
    <source>
        <strain evidence="1">G21630-S1</strain>
    </source>
</reference>
<dbReference type="EMBL" id="JAPWGY010000007">
    <property type="protein sequence ID" value="MCZ4282409.1"/>
    <property type="molecule type" value="Genomic_DNA"/>
</dbReference>
<dbReference type="Proteomes" id="UP001069802">
    <property type="component" value="Unassembled WGS sequence"/>
</dbReference>
<evidence type="ECO:0000313" key="2">
    <source>
        <dbReference type="Proteomes" id="UP001069802"/>
    </source>
</evidence>
<proteinExistence type="predicted"/>
<organism evidence="1 2">
    <name type="scientific">Kiloniella laminariae</name>
    <dbReference type="NCBI Taxonomy" id="454162"/>
    <lineage>
        <taxon>Bacteria</taxon>
        <taxon>Pseudomonadati</taxon>
        <taxon>Pseudomonadota</taxon>
        <taxon>Alphaproteobacteria</taxon>
        <taxon>Rhodospirillales</taxon>
        <taxon>Kiloniellaceae</taxon>
        <taxon>Kiloniella</taxon>
    </lineage>
</organism>
<evidence type="ECO:0000313" key="1">
    <source>
        <dbReference type="EMBL" id="MCZ4282409.1"/>
    </source>
</evidence>
<accession>A0ABT4LMR6</accession>
<protein>
    <submittedName>
        <fullName evidence="1">Uncharacterized protein</fullName>
    </submittedName>
</protein>
<gene>
    <name evidence="1" type="ORF">O4H49_16600</name>
</gene>
<keyword evidence="2" id="KW-1185">Reference proteome</keyword>
<dbReference type="RefSeq" id="WP_269424559.1">
    <property type="nucleotide sequence ID" value="NZ_JAPWGY010000007.1"/>
</dbReference>
<comment type="caution">
    <text evidence="1">The sequence shown here is derived from an EMBL/GenBank/DDBJ whole genome shotgun (WGS) entry which is preliminary data.</text>
</comment>
<name>A0ABT4LMR6_9PROT</name>
<sequence>MSNSGSYLAQRAAHTAKSLRRAFVAARPVVTVTTTWTTITTPVTTMKVKMGGCR</sequence>